<protein>
    <submittedName>
        <fullName evidence="14">Uncharacterized protein</fullName>
    </submittedName>
</protein>
<dbReference type="Proteomes" id="UP001187471">
    <property type="component" value="Unassembled WGS sequence"/>
</dbReference>
<dbReference type="EMBL" id="JAVXUO010001896">
    <property type="protein sequence ID" value="KAK2978148.1"/>
    <property type="molecule type" value="Genomic_DNA"/>
</dbReference>
<keyword evidence="6" id="KW-0653">Protein transport</keyword>
<gene>
    <name evidence="14" type="ORF">RJ640_029142</name>
</gene>
<evidence type="ECO:0000256" key="10">
    <source>
        <dbReference type="ARBA" id="ARBA00023136"/>
    </source>
</evidence>
<evidence type="ECO:0000256" key="9">
    <source>
        <dbReference type="ARBA" id="ARBA00023128"/>
    </source>
</evidence>
<evidence type="ECO:0000256" key="5">
    <source>
        <dbReference type="ARBA" id="ARBA00022787"/>
    </source>
</evidence>
<keyword evidence="7 13" id="KW-1133">Transmembrane helix</keyword>
<evidence type="ECO:0000256" key="11">
    <source>
        <dbReference type="ARBA" id="ARBA00023170"/>
    </source>
</evidence>
<evidence type="ECO:0000313" key="15">
    <source>
        <dbReference type="Proteomes" id="UP001187471"/>
    </source>
</evidence>
<proteinExistence type="inferred from homology"/>
<dbReference type="PANTHER" id="PTHR46867">
    <property type="entry name" value="MITOCHONDRIAL IMPORT RECEPTOR SUBUNIT TOM9-2"/>
    <property type="match status" value="1"/>
</dbReference>
<evidence type="ECO:0000256" key="3">
    <source>
        <dbReference type="ARBA" id="ARBA00022448"/>
    </source>
</evidence>
<dbReference type="Pfam" id="PF04281">
    <property type="entry name" value="Tom22"/>
    <property type="match status" value="1"/>
</dbReference>
<sequence length="99" mass="10726">MATTRDGSSPRDYADSNKTGGAISRLSATVSQSPIINHGKRAGPVAKKLVKSTGRAAWYFVTTILILVVPLALEMDREQMLKALEQQESGGPYRLSVHK</sequence>
<comment type="caution">
    <text evidence="14">The sequence shown here is derived from an EMBL/GenBank/DDBJ whole genome shotgun (WGS) entry which is preliminary data.</text>
</comment>
<evidence type="ECO:0000256" key="8">
    <source>
        <dbReference type="ARBA" id="ARBA00023010"/>
    </source>
</evidence>
<evidence type="ECO:0000256" key="13">
    <source>
        <dbReference type="SAM" id="Phobius"/>
    </source>
</evidence>
<evidence type="ECO:0000256" key="2">
    <source>
        <dbReference type="ARBA" id="ARBA00009874"/>
    </source>
</evidence>
<keyword evidence="9" id="KW-0496">Mitochondrion</keyword>
<keyword evidence="4 13" id="KW-0812">Transmembrane</keyword>
<dbReference type="InterPro" id="IPR005683">
    <property type="entry name" value="Tom22"/>
</dbReference>
<evidence type="ECO:0000313" key="14">
    <source>
        <dbReference type="EMBL" id="KAK2978148.1"/>
    </source>
</evidence>
<evidence type="ECO:0000256" key="1">
    <source>
        <dbReference type="ARBA" id="ARBA00004572"/>
    </source>
</evidence>
<dbReference type="GO" id="GO:0005741">
    <property type="term" value="C:mitochondrial outer membrane"/>
    <property type="evidence" value="ECO:0007669"/>
    <property type="project" value="UniProtKB-SubCell"/>
</dbReference>
<comment type="subcellular location">
    <subcellularLocation>
        <location evidence="1">Mitochondrion outer membrane</location>
        <topology evidence="1">Single-pass membrane protein</topology>
    </subcellularLocation>
</comment>
<dbReference type="CDD" id="cd22884">
    <property type="entry name" value="TOM22"/>
    <property type="match status" value="1"/>
</dbReference>
<keyword evidence="10 13" id="KW-0472">Membrane</keyword>
<keyword evidence="11" id="KW-0675">Receptor</keyword>
<feature type="transmembrane region" description="Helical" evidence="13">
    <location>
        <begin position="56"/>
        <end position="73"/>
    </location>
</feature>
<dbReference type="InterPro" id="IPR017411">
    <property type="entry name" value="Tom22_pln"/>
</dbReference>
<accession>A0AA88UCS3</accession>
<feature type="region of interest" description="Disordered" evidence="12">
    <location>
        <begin position="1"/>
        <end position="20"/>
    </location>
</feature>
<dbReference type="PANTHER" id="PTHR46867:SF4">
    <property type="entry name" value="MITOCHONDRIAL IMPORT RECEPTOR SUBUNIT TOM9-2"/>
    <property type="match status" value="1"/>
</dbReference>
<evidence type="ECO:0000256" key="6">
    <source>
        <dbReference type="ARBA" id="ARBA00022927"/>
    </source>
</evidence>
<keyword evidence="5" id="KW-1000">Mitochondrion outer membrane</keyword>
<dbReference type="GO" id="GO:0006886">
    <property type="term" value="P:intracellular protein transport"/>
    <property type="evidence" value="ECO:0007669"/>
    <property type="project" value="InterPro"/>
</dbReference>
<evidence type="ECO:0000256" key="12">
    <source>
        <dbReference type="SAM" id="MobiDB-lite"/>
    </source>
</evidence>
<organism evidence="14 15">
    <name type="scientific">Escallonia rubra</name>
    <dbReference type="NCBI Taxonomy" id="112253"/>
    <lineage>
        <taxon>Eukaryota</taxon>
        <taxon>Viridiplantae</taxon>
        <taxon>Streptophyta</taxon>
        <taxon>Embryophyta</taxon>
        <taxon>Tracheophyta</taxon>
        <taxon>Spermatophyta</taxon>
        <taxon>Magnoliopsida</taxon>
        <taxon>eudicotyledons</taxon>
        <taxon>Gunneridae</taxon>
        <taxon>Pentapetalae</taxon>
        <taxon>asterids</taxon>
        <taxon>campanulids</taxon>
        <taxon>Escalloniales</taxon>
        <taxon>Escalloniaceae</taxon>
        <taxon>Escallonia</taxon>
    </lineage>
</organism>
<reference evidence="14" key="1">
    <citation type="submission" date="2022-12" db="EMBL/GenBank/DDBJ databases">
        <title>Draft genome assemblies for two species of Escallonia (Escalloniales).</title>
        <authorList>
            <person name="Chanderbali A."/>
            <person name="Dervinis C."/>
            <person name="Anghel I."/>
            <person name="Soltis D."/>
            <person name="Soltis P."/>
            <person name="Zapata F."/>
        </authorList>
    </citation>
    <scope>NUCLEOTIDE SEQUENCE</scope>
    <source>
        <strain evidence="14">UCBG92.1500</strain>
        <tissue evidence="14">Leaf</tissue>
    </source>
</reference>
<comment type="similarity">
    <text evidence="2">Belongs to the Tom22 family.</text>
</comment>
<keyword evidence="15" id="KW-1185">Reference proteome</keyword>
<keyword evidence="8" id="KW-0811">Translocation</keyword>
<dbReference type="AlphaFoldDB" id="A0AA88UCS3"/>
<name>A0AA88UCS3_9ASTE</name>
<evidence type="ECO:0000256" key="4">
    <source>
        <dbReference type="ARBA" id="ARBA00022692"/>
    </source>
</evidence>
<keyword evidence="3" id="KW-0813">Transport</keyword>
<evidence type="ECO:0000256" key="7">
    <source>
        <dbReference type="ARBA" id="ARBA00022989"/>
    </source>
</evidence>